<feature type="transmembrane region" description="Helical" evidence="2">
    <location>
        <begin position="145"/>
        <end position="165"/>
    </location>
</feature>
<feature type="compositionally biased region" description="Polar residues" evidence="1">
    <location>
        <begin position="909"/>
        <end position="919"/>
    </location>
</feature>
<sequence>MNHDAPHLALARLRALWDAEVRPSTRQALAALAVATLLGAAHLARLGTQPARLAAAAALVLLVVGLVLRAVLLWRRRADPRRTIRQIIGAVDPALAATTLRALRLTERAAVDTNVGSPALAKLHLDRSIARTPAERIRARAAAAATRWSTVGLVLASLSLVAGAIEPLRIIEGLDVLVARAGRAPLPLPWLEEVTVTASPPDYLHRGREPLYPFSPTLQPRGTVLEVHGRPLHLGRRLILTDGRDEVPFTDDGSGGVVARWTLGDSSTLTIAARFGFVSIPQADEQRVGSIPDEAPHVFLEGAPRTVRLLDEPDIPLRYEITDDHGLREVNLVLRAGTREERRVLSRPAGDALSDRGGYELRSRDAFFRRVYVPVEVRVEARDNDPITGPKWGRSEPLIVIPPQVGEPEALRYAALLKARDALVDLLADRMAQPAPGAKSTPGASDLPRHLEQESAAQQKAVALINEVLAGDYGGLKIRGRAATLVRGQLTRLAKALDAERRKPSRETHEALLTETEGVLLAFDAGVRGLGARDTQIVARRLAEVADEAASASTAIRGGDRSAGTVRLDAAVLVLDGGSKQLLRLGELGLDLGELVANDLRRIDRARLAEDWMHAELAARDLAARLRKPDPSFMGGGGAGIGDGHGHGGVEAGGQGPPQPGEASEADEEAAQMARELEELARDHAAEMGAVEESLERATSPEELRALREEARRHGETIREAVRQLPRSDAPGDTAEGAATSGREQAESMAGSLEQGDLSQALESGKQAVEALKDAQRRGQEAGGRLSEERAGHEAGRAAGTLQQELSWAEEALQRLRQMQSEGAKEALERAGQRERELAERARELQRKGEQGDSSMPDEMIERLGEAEQTMREAEQLLREGNGERGLQRQREAQRLLEMSQEPQDEGQNESPNNASESQRMARKADVPGKDKHQTPQEFRRRVMEGLGKAGDPRLKEAVRRYAEGLLK</sequence>
<evidence type="ECO:0000256" key="1">
    <source>
        <dbReference type="SAM" id="MobiDB-lite"/>
    </source>
</evidence>
<feature type="compositionally biased region" description="Basic and acidic residues" evidence="1">
    <location>
        <begin position="823"/>
        <end position="851"/>
    </location>
</feature>
<feature type="region of interest" description="Disordered" evidence="1">
    <location>
        <begin position="631"/>
        <end position="671"/>
    </location>
</feature>
<reference evidence="3 4" key="1">
    <citation type="submission" date="2015-07" db="EMBL/GenBank/DDBJ databases">
        <title>Genome analysis of myxobacterium Chondromyces crocatus Cm c5 reveals a high potential for natural compound synthesis and the genetic basis for the loss of fruiting body formation.</title>
        <authorList>
            <person name="Zaburannyi N."/>
            <person name="Bunk B."/>
            <person name="Maier J."/>
            <person name="Overmann J."/>
            <person name="Mueller R."/>
        </authorList>
    </citation>
    <scope>NUCLEOTIDE SEQUENCE [LARGE SCALE GENOMIC DNA]</scope>
    <source>
        <strain evidence="3 4">Cm c5</strain>
    </source>
</reference>
<evidence type="ECO:0000313" key="4">
    <source>
        <dbReference type="Proteomes" id="UP000067626"/>
    </source>
</evidence>
<dbReference type="OrthoDB" id="222071at2"/>
<feature type="region of interest" description="Disordered" evidence="1">
    <location>
        <begin position="817"/>
        <end position="957"/>
    </location>
</feature>
<accession>A0A0K1E5Z7</accession>
<feature type="region of interest" description="Disordered" evidence="1">
    <location>
        <begin position="711"/>
        <end position="803"/>
    </location>
</feature>
<dbReference type="EMBL" id="CP012159">
    <property type="protein sequence ID" value="AKT36097.1"/>
    <property type="molecule type" value="Genomic_DNA"/>
</dbReference>
<dbReference type="RefSeq" id="WP_050428666.1">
    <property type="nucleotide sequence ID" value="NZ_CP012159.1"/>
</dbReference>
<keyword evidence="2" id="KW-0812">Transmembrane</keyword>
<feature type="compositionally biased region" description="Basic and acidic residues" evidence="1">
    <location>
        <begin position="860"/>
        <end position="895"/>
    </location>
</feature>
<keyword evidence="2" id="KW-0472">Membrane</keyword>
<dbReference type="KEGG" id="ccro:CMC5_002100"/>
<proteinExistence type="predicted"/>
<feature type="transmembrane region" description="Helical" evidence="2">
    <location>
        <begin position="53"/>
        <end position="74"/>
    </location>
</feature>
<feature type="compositionally biased region" description="Gly residues" evidence="1">
    <location>
        <begin position="634"/>
        <end position="656"/>
    </location>
</feature>
<evidence type="ECO:0008006" key="5">
    <source>
        <dbReference type="Google" id="ProtNLM"/>
    </source>
</evidence>
<keyword evidence="4" id="KW-1185">Reference proteome</keyword>
<organism evidence="3 4">
    <name type="scientific">Chondromyces crocatus</name>
    <dbReference type="NCBI Taxonomy" id="52"/>
    <lineage>
        <taxon>Bacteria</taxon>
        <taxon>Pseudomonadati</taxon>
        <taxon>Myxococcota</taxon>
        <taxon>Polyangia</taxon>
        <taxon>Polyangiales</taxon>
        <taxon>Polyangiaceae</taxon>
        <taxon>Chondromyces</taxon>
    </lineage>
</organism>
<keyword evidence="2" id="KW-1133">Transmembrane helix</keyword>
<feature type="compositionally biased region" description="Basic and acidic residues" evidence="1">
    <location>
        <begin position="711"/>
        <end position="722"/>
    </location>
</feature>
<feature type="compositionally biased region" description="Basic and acidic residues" evidence="1">
    <location>
        <begin position="923"/>
        <end position="944"/>
    </location>
</feature>
<feature type="compositionally biased region" description="Basic and acidic residues" evidence="1">
    <location>
        <begin position="771"/>
        <end position="796"/>
    </location>
</feature>
<protein>
    <recommendedName>
        <fullName evidence="5">DUF4175 domain-containing protein</fullName>
    </recommendedName>
</protein>
<feature type="region of interest" description="Disordered" evidence="1">
    <location>
        <begin position="433"/>
        <end position="452"/>
    </location>
</feature>
<evidence type="ECO:0000256" key="2">
    <source>
        <dbReference type="SAM" id="Phobius"/>
    </source>
</evidence>
<evidence type="ECO:0000313" key="3">
    <source>
        <dbReference type="EMBL" id="AKT36097.1"/>
    </source>
</evidence>
<gene>
    <name evidence="3" type="ORF">CMC5_002100</name>
</gene>
<dbReference type="Proteomes" id="UP000067626">
    <property type="component" value="Chromosome"/>
</dbReference>
<dbReference type="AlphaFoldDB" id="A0A0K1E5Z7"/>
<dbReference type="STRING" id="52.CMC5_002100"/>
<name>A0A0K1E5Z7_CHOCO</name>